<keyword evidence="1 5" id="KW-0489">Methyltransferase</keyword>
<evidence type="ECO:0000313" key="5">
    <source>
        <dbReference type="EMBL" id="QDU79613.1"/>
    </source>
</evidence>
<sequence>MSEFAIRWNERYQNNDTPWDSRLVSKELIRVLKDHSIEPGRALELGCGTGTNAIYLAEQGFAVTAVDISERAIDTAAMKANEANVDIRFVLSDITDLQMVVSPFDFVFDRGCYHCVRKEKLSGFLNTLKKCTRPGSLWLTLSGNSHESDDEHIPKVSEEELKAELGDLFEFVQLREFHFEDEGERQGPLGWSALLKRKGERAD</sequence>
<evidence type="ECO:0000313" key="6">
    <source>
        <dbReference type="Proteomes" id="UP000317178"/>
    </source>
</evidence>
<dbReference type="AlphaFoldDB" id="A0A518CK59"/>
<dbReference type="SUPFAM" id="SSF53335">
    <property type="entry name" value="S-adenosyl-L-methionine-dependent methyltransferases"/>
    <property type="match status" value="1"/>
</dbReference>
<accession>A0A518CK59</accession>
<dbReference type="PANTHER" id="PTHR43464">
    <property type="entry name" value="METHYLTRANSFERASE"/>
    <property type="match status" value="1"/>
</dbReference>
<dbReference type="Proteomes" id="UP000317178">
    <property type="component" value="Chromosome"/>
</dbReference>
<evidence type="ECO:0000259" key="4">
    <source>
        <dbReference type="Pfam" id="PF13649"/>
    </source>
</evidence>
<keyword evidence="2 5" id="KW-0808">Transferase</keyword>
<gene>
    <name evidence="5" type="primary">tehB</name>
    <name evidence="5" type="ORF">Pla110_13240</name>
</gene>
<dbReference type="PROSITE" id="PS51585">
    <property type="entry name" value="SAM_MT_TPMT"/>
    <property type="match status" value="1"/>
</dbReference>
<dbReference type="RefSeq" id="WP_144994359.1">
    <property type="nucleotide sequence ID" value="NZ_CP036281.1"/>
</dbReference>
<evidence type="ECO:0000256" key="1">
    <source>
        <dbReference type="ARBA" id="ARBA00022603"/>
    </source>
</evidence>
<dbReference type="Pfam" id="PF13649">
    <property type="entry name" value="Methyltransf_25"/>
    <property type="match status" value="1"/>
</dbReference>
<dbReference type="EC" id="2.1.1.-" evidence="5"/>
<dbReference type="CDD" id="cd02440">
    <property type="entry name" value="AdoMet_MTases"/>
    <property type="match status" value="1"/>
</dbReference>
<organism evidence="5 6">
    <name type="scientific">Polystyrenella longa</name>
    <dbReference type="NCBI Taxonomy" id="2528007"/>
    <lineage>
        <taxon>Bacteria</taxon>
        <taxon>Pseudomonadati</taxon>
        <taxon>Planctomycetota</taxon>
        <taxon>Planctomycetia</taxon>
        <taxon>Planctomycetales</taxon>
        <taxon>Planctomycetaceae</taxon>
        <taxon>Polystyrenella</taxon>
    </lineage>
</organism>
<dbReference type="EMBL" id="CP036281">
    <property type="protein sequence ID" value="QDU79613.1"/>
    <property type="molecule type" value="Genomic_DNA"/>
</dbReference>
<keyword evidence="3" id="KW-0949">S-adenosyl-L-methionine</keyword>
<dbReference type="PANTHER" id="PTHR43464:SF19">
    <property type="entry name" value="UBIQUINONE BIOSYNTHESIS O-METHYLTRANSFERASE, MITOCHONDRIAL"/>
    <property type="match status" value="1"/>
</dbReference>
<dbReference type="KEGG" id="plon:Pla110_13240"/>
<keyword evidence="6" id="KW-1185">Reference proteome</keyword>
<dbReference type="InterPro" id="IPR008854">
    <property type="entry name" value="TPMT"/>
</dbReference>
<feature type="domain" description="Methyltransferase" evidence="4">
    <location>
        <begin position="43"/>
        <end position="135"/>
    </location>
</feature>
<dbReference type="InterPro" id="IPR041698">
    <property type="entry name" value="Methyltransf_25"/>
</dbReference>
<dbReference type="GO" id="GO:0008757">
    <property type="term" value="F:S-adenosylmethionine-dependent methyltransferase activity"/>
    <property type="evidence" value="ECO:0007669"/>
    <property type="project" value="InterPro"/>
</dbReference>
<evidence type="ECO:0000256" key="3">
    <source>
        <dbReference type="ARBA" id="ARBA00022691"/>
    </source>
</evidence>
<proteinExistence type="predicted"/>
<name>A0A518CK59_9PLAN</name>
<protein>
    <submittedName>
        <fullName evidence="5">Putative S-adenosyl-L-methionine-dependent methyltransferase TehB</fullName>
        <ecNumber evidence="5">2.1.1.-</ecNumber>
    </submittedName>
</protein>
<reference evidence="5 6" key="1">
    <citation type="submission" date="2019-02" db="EMBL/GenBank/DDBJ databases">
        <title>Deep-cultivation of Planctomycetes and their phenomic and genomic characterization uncovers novel biology.</title>
        <authorList>
            <person name="Wiegand S."/>
            <person name="Jogler M."/>
            <person name="Boedeker C."/>
            <person name="Pinto D."/>
            <person name="Vollmers J."/>
            <person name="Rivas-Marin E."/>
            <person name="Kohn T."/>
            <person name="Peeters S.H."/>
            <person name="Heuer A."/>
            <person name="Rast P."/>
            <person name="Oberbeckmann S."/>
            <person name="Bunk B."/>
            <person name="Jeske O."/>
            <person name="Meyerdierks A."/>
            <person name="Storesund J.E."/>
            <person name="Kallscheuer N."/>
            <person name="Luecker S."/>
            <person name="Lage O.M."/>
            <person name="Pohl T."/>
            <person name="Merkel B.J."/>
            <person name="Hornburger P."/>
            <person name="Mueller R.-W."/>
            <person name="Bruemmer F."/>
            <person name="Labrenz M."/>
            <person name="Spormann A.M."/>
            <person name="Op den Camp H."/>
            <person name="Overmann J."/>
            <person name="Amann R."/>
            <person name="Jetten M.S.M."/>
            <person name="Mascher T."/>
            <person name="Medema M.H."/>
            <person name="Devos D.P."/>
            <person name="Kaster A.-K."/>
            <person name="Ovreas L."/>
            <person name="Rohde M."/>
            <person name="Galperin M.Y."/>
            <person name="Jogler C."/>
        </authorList>
    </citation>
    <scope>NUCLEOTIDE SEQUENCE [LARGE SCALE GENOMIC DNA]</scope>
    <source>
        <strain evidence="5 6">Pla110</strain>
    </source>
</reference>
<dbReference type="InterPro" id="IPR029063">
    <property type="entry name" value="SAM-dependent_MTases_sf"/>
</dbReference>
<dbReference type="Gene3D" id="3.40.50.150">
    <property type="entry name" value="Vaccinia Virus protein VP39"/>
    <property type="match status" value="1"/>
</dbReference>
<evidence type="ECO:0000256" key="2">
    <source>
        <dbReference type="ARBA" id="ARBA00022679"/>
    </source>
</evidence>
<dbReference type="GO" id="GO:0032259">
    <property type="term" value="P:methylation"/>
    <property type="evidence" value="ECO:0007669"/>
    <property type="project" value="UniProtKB-KW"/>
</dbReference>
<dbReference type="OrthoDB" id="9804312at2"/>